<evidence type="ECO:0000313" key="2">
    <source>
        <dbReference type="EMBL" id="GAG00378.1"/>
    </source>
</evidence>
<feature type="compositionally biased region" description="Basic residues" evidence="1">
    <location>
        <begin position="96"/>
        <end position="114"/>
    </location>
</feature>
<evidence type="ECO:0000256" key="1">
    <source>
        <dbReference type="SAM" id="MobiDB-lite"/>
    </source>
</evidence>
<organism evidence="2">
    <name type="scientific">marine sediment metagenome</name>
    <dbReference type="NCBI Taxonomy" id="412755"/>
    <lineage>
        <taxon>unclassified sequences</taxon>
        <taxon>metagenomes</taxon>
        <taxon>ecological metagenomes</taxon>
    </lineage>
</organism>
<feature type="non-terminal residue" evidence="2">
    <location>
        <position position="1"/>
    </location>
</feature>
<comment type="caution">
    <text evidence="2">The sequence shown here is derived from an EMBL/GenBank/DDBJ whole genome shotgun (WGS) entry which is preliminary data.</text>
</comment>
<dbReference type="EMBL" id="BARS01025047">
    <property type="protein sequence ID" value="GAG00378.1"/>
    <property type="molecule type" value="Genomic_DNA"/>
</dbReference>
<name>X0UJ30_9ZZZZ</name>
<feature type="compositionally biased region" description="Low complexity" evidence="1">
    <location>
        <begin position="58"/>
        <end position="80"/>
    </location>
</feature>
<gene>
    <name evidence="2" type="ORF">S01H1_39650</name>
</gene>
<accession>X0UJ30</accession>
<feature type="compositionally biased region" description="Basic and acidic residues" evidence="1">
    <location>
        <begin position="132"/>
        <end position="142"/>
    </location>
</feature>
<protein>
    <submittedName>
        <fullName evidence="2">Uncharacterized protein</fullName>
    </submittedName>
</protein>
<proteinExistence type="predicted"/>
<sequence>RDSGKRLDQVLLVGDFLEQRDGVKVAAIERGRVILLNGSRREELLLYEDGQPRGGEGPARASAASPARNPVAGRGVSRPSRSSDSRPRAEGSTPATRRRAARVSRARAKAKRRASSGAERLAEMNELSTGKKRVDPEKVREQEEVRGIFDSMIGAGASPEEIFQRMKDWEMQKAAEQ</sequence>
<dbReference type="AlphaFoldDB" id="X0UJ30"/>
<feature type="region of interest" description="Disordered" evidence="1">
    <location>
        <begin position="47"/>
        <end position="142"/>
    </location>
</feature>
<reference evidence="2" key="1">
    <citation type="journal article" date="2014" name="Front. Microbiol.">
        <title>High frequency of phylogenetically diverse reductive dehalogenase-homologous genes in deep subseafloor sedimentary metagenomes.</title>
        <authorList>
            <person name="Kawai M."/>
            <person name="Futagami T."/>
            <person name="Toyoda A."/>
            <person name="Takaki Y."/>
            <person name="Nishi S."/>
            <person name="Hori S."/>
            <person name="Arai W."/>
            <person name="Tsubouchi T."/>
            <person name="Morono Y."/>
            <person name="Uchiyama I."/>
            <person name="Ito T."/>
            <person name="Fujiyama A."/>
            <person name="Inagaki F."/>
            <person name="Takami H."/>
        </authorList>
    </citation>
    <scope>NUCLEOTIDE SEQUENCE</scope>
    <source>
        <strain evidence="2">Expedition CK06-06</strain>
    </source>
</reference>